<dbReference type="InterPro" id="IPR002833">
    <property type="entry name" value="PTH2"/>
</dbReference>
<dbReference type="PANTHER" id="PTHR12649:SF11">
    <property type="entry name" value="PEPTIDYL-TRNA HYDROLASE 2, MITOCHONDRIAL"/>
    <property type="match status" value="1"/>
</dbReference>
<evidence type="ECO:0000256" key="1">
    <source>
        <dbReference type="ARBA" id="ARBA00003043"/>
    </source>
</evidence>
<dbReference type="InterPro" id="IPR034759">
    <property type="entry name" value="Pept_tRNA_hydro_arch"/>
</dbReference>
<evidence type="ECO:0000256" key="8">
    <source>
        <dbReference type="ARBA" id="ARBA00050038"/>
    </source>
</evidence>
<evidence type="ECO:0000256" key="4">
    <source>
        <dbReference type="ARBA" id="ARBA00022490"/>
    </source>
</evidence>
<dbReference type="EMBL" id="CP003378">
    <property type="protein sequence ID" value="AFZ70384.1"/>
    <property type="molecule type" value="Genomic_DNA"/>
</dbReference>
<keyword evidence="5 9" id="KW-0378">Hydrolase</keyword>
<name>L0AAD1_CALLD</name>
<dbReference type="Proteomes" id="UP000010469">
    <property type="component" value="Chromosome"/>
</dbReference>
<dbReference type="GO" id="GO:0004045">
    <property type="term" value="F:peptidyl-tRNA hydrolase activity"/>
    <property type="evidence" value="ECO:0007669"/>
    <property type="project" value="UniProtKB-UniRule"/>
</dbReference>
<dbReference type="InParanoid" id="L0AAD1"/>
<dbReference type="eggNOG" id="arCOG04228">
    <property type="taxonomic scope" value="Archaea"/>
</dbReference>
<dbReference type="HAMAP" id="MF_00628">
    <property type="entry name" value="Pept_tRNA_hydro_arch"/>
    <property type="match status" value="1"/>
</dbReference>
<dbReference type="FunCoup" id="L0AAD1">
    <property type="interactions" value="191"/>
</dbReference>
<comment type="catalytic activity">
    <reaction evidence="7 9">
        <text>an N-acyl-L-alpha-aminoacyl-tRNA + H2O = an N-acyl-L-amino acid + a tRNA + H(+)</text>
        <dbReference type="Rhea" id="RHEA:54448"/>
        <dbReference type="Rhea" id="RHEA-COMP:10123"/>
        <dbReference type="Rhea" id="RHEA-COMP:13883"/>
        <dbReference type="ChEBI" id="CHEBI:15377"/>
        <dbReference type="ChEBI" id="CHEBI:15378"/>
        <dbReference type="ChEBI" id="CHEBI:59874"/>
        <dbReference type="ChEBI" id="CHEBI:78442"/>
        <dbReference type="ChEBI" id="CHEBI:138191"/>
        <dbReference type="EC" id="3.1.1.29"/>
    </reaction>
</comment>
<evidence type="ECO:0000313" key="11">
    <source>
        <dbReference type="Proteomes" id="UP000010469"/>
    </source>
</evidence>
<dbReference type="NCBIfam" id="NF003314">
    <property type="entry name" value="PRK04322.1"/>
    <property type="match status" value="1"/>
</dbReference>
<dbReference type="InterPro" id="IPR023476">
    <property type="entry name" value="Pep_tRNA_hydro_II_dom_sf"/>
</dbReference>
<dbReference type="EC" id="3.1.1.29" evidence="3 9"/>
<dbReference type="SUPFAM" id="SSF102462">
    <property type="entry name" value="Peptidyl-tRNA hydrolase II"/>
    <property type="match status" value="1"/>
</dbReference>
<keyword evidence="11" id="KW-1185">Reference proteome</keyword>
<dbReference type="PANTHER" id="PTHR12649">
    <property type="entry name" value="PEPTIDYL-TRNA HYDROLASE 2"/>
    <property type="match status" value="1"/>
</dbReference>
<evidence type="ECO:0000256" key="9">
    <source>
        <dbReference type="HAMAP-Rule" id="MF_00628"/>
    </source>
</evidence>
<organism evidence="10 11">
    <name type="scientific">Caldisphaera lagunensis (strain DSM 15908 / JCM 11604 / ANMR 0165 / IC-154)</name>
    <dbReference type="NCBI Taxonomy" id="1056495"/>
    <lineage>
        <taxon>Archaea</taxon>
        <taxon>Thermoproteota</taxon>
        <taxon>Thermoprotei</taxon>
        <taxon>Acidilobales</taxon>
        <taxon>Caldisphaeraceae</taxon>
        <taxon>Caldisphaera</taxon>
    </lineage>
</organism>
<sequence>MVMKQSIVLRKDLKMGHGKAAAQASHASCDAIFEIIDSNKKDWKEWLDLWKKQGQMKVVLKVNSRDEIEEIYNQALQLGLPCSIISDAGRTQLPPGTITAVAIGPGPEEIIDKITGKLKLY</sequence>
<evidence type="ECO:0000256" key="7">
    <source>
        <dbReference type="ARBA" id="ARBA00048707"/>
    </source>
</evidence>
<dbReference type="GO" id="GO:0006412">
    <property type="term" value="P:translation"/>
    <property type="evidence" value="ECO:0007669"/>
    <property type="project" value="UniProtKB-UniRule"/>
</dbReference>
<comment type="similarity">
    <text evidence="6 9">Belongs to the PTH2 family.</text>
</comment>
<dbReference type="FunFam" id="3.40.1490.10:FF:000001">
    <property type="entry name" value="Peptidyl-tRNA hydrolase 2"/>
    <property type="match status" value="1"/>
</dbReference>
<keyword evidence="4 9" id="KW-0963">Cytoplasm</keyword>
<reference evidence="11" key="1">
    <citation type="submission" date="2012-03" db="EMBL/GenBank/DDBJ databases">
        <title>Complete genome of Caldisphaera lagunensis DSM 15908.</title>
        <authorList>
            <person name="Lucas S."/>
            <person name="Copeland A."/>
            <person name="Lapidus A."/>
            <person name="Glavina del Rio T."/>
            <person name="Dalin E."/>
            <person name="Tice H."/>
            <person name="Bruce D."/>
            <person name="Goodwin L."/>
            <person name="Pitluck S."/>
            <person name="Peters L."/>
            <person name="Mikhailova N."/>
            <person name="Teshima H."/>
            <person name="Kyrpides N."/>
            <person name="Mavromatis K."/>
            <person name="Ivanova N."/>
            <person name="Brettin T."/>
            <person name="Detter J.C."/>
            <person name="Han C."/>
            <person name="Larimer F."/>
            <person name="Land M."/>
            <person name="Hauser L."/>
            <person name="Markowitz V."/>
            <person name="Cheng J.-F."/>
            <person name="Hugenholtz P."/>
            <person name="Woyke T."/>
            <person name="Wu D."/>
            <person name="Spring S."/>
            <person name="Schroeder M."/>
            <person name="Brambilla E."/>
            <person name="Klenk H.-P."/>
            <person name="Eisen J.A."/>
        </authorList>
    </citation>
    <scope>NUCLEOTIDE SEQUENCE [LARGE SCALE GENOMIC DNA]</scope>
    <source>
        <strain evidence="11">DSM 15908 / JCM 11604 / IC-154</strain>
    </source>
</reference>
<dbReference type="Gene3D" id="3.40.1490.10">
    <property type="entry name" value="Bit1"/>
    <property type="match status" value="1"/>
</dbReference>
<dbReference type="CDD" id="cd02430">
    <property type="entry name" value="PTH2"/>
    <property type="match status" value="1"/>
</dbReference>
<dbReference type="GO" id="GO:0005829">
    <property type="term" value="C:cytosol"/>
    <property type="evidence" value="ECO:0007669"/>
    <property type="project" value="TreeGrafter"/>
</dbReference>
<proteinExistence type="inferred from homology"/>
<dbReference type="AlphaFoldDB" id="L0AAD1"/>
<dbReference type="Pfam" id="PF01981">
    <property type="entry name" value="PTH2"/>
    <property type="match status" value="1"/>
</dbReference>
<evidence type="ECO:0000313" key="10">
    <source>
        <dbReference type="EMBL" id="AFZ70384.1"/>
    </source>
</evidence>
<dbReference type="GeneID" id="14211889"/>
<evidence type="ECO:0000256" key="5">
    <source>
        <dbReference type="ARBA" id="ARBA00022801"/>
    </source>
</evidence>
<accession>L0AAD1</accession>
<dbReference type="NCBIfam" id="TIGR00283">
    <property type="entry name" value="arch_pth2"/>
    <property type="match status" value="1"/>
</dbReference>
<gene>
    <name evidence="9" type="primary">pth</name>
    <name evidence="10" type="ordered locus">Calag_0629</name>
</gene>
<protein>
    <recommendedName>
        <fullName evidence="8 9">Peptidyl-tRNA hydrolase</fullName>
        <shortName evidence="9">PTH</shortName>
        <ecNumber evidence="3 9">3.1.1.29</ecNumber>
    </recommendedName>
</protein>
<evidence type="ECO:0000256" key="3">
    <source>
        <dbReference type="ARBA" id="ARBA00013260"/>
    </source>
</evidence>
<comment type="function">
    <text evidence="1 9">The natural substrate for this enzyme may be peptidyl-tRNAs which drop off the ribosome during protein synthesis.</text>
</comment>
<dbReference type="HOGENOM" id="CLU_073661_2_2_2"/>
<evidence type="ECO:0000256" key="6">
    <source>
        <dbReference type="ARBA" id="ARBA00038050"/>
    </source>
</evidence>
<dbReference type="STRING" id="1056495.Calag_0629"/>
<evidence type="ECO:0000256" key="2">
    <source>
        <dbReference type="ARBA" id="ARBA00004496"/>
    </source>
</evidence>
<dbReference type="RefSeq" id="WP_015232282.1">
    <property type="nucleotide sequence ID" value="NC_019791.1"/>
</dbReference>
<comment type="subcellular location">
    <subcellularLocation>
        <location evidence="2 9">Cytoplasm</location>
    </subcellularLocation>
</comment>
<dbReference type="KEGG" id="clg:Calag_0629"/>